<evidence type="ECO:0000256" key="1">
    <source>
        <dbReference type="SAM" id="Phobius"/>
    </source>
</evidence>
<name>A0ABU1D4B3_9BURK</name>
<keyword evidence="3" id="KW-1185">Reference proteome</keyword>
<feature type="transmembrane region" description="Helical" evidence="1">
    <location>
        <begin position="77"/>
        <end position="102"/>
    </location>
</feature>
<keyword evidence="1" id="KW-1133">Transmembrane helix</keyword>
<proteinExistence type="predicted"/>
<dbReference type="Proteomes" id="UP001232156">
    <property type="component" value="Unassembled WGS sequence"/>
</dbReference>
<evidence type="ECO:0008006" key="4">
    <source>
        <dbReference type="Google" id="ProtNLM"/>
    </source>
</evidence>
<organism evidence="2 3">
    <name type="scientific">Yanghanlia caeni</name>
    <dbReference type="NCBI Taxonomy" id="3064283"/>
    <lineage>
        <taxon>Bacteria</taxon>
        <taxon>Pseudomonadati</taxon>
        <taxon>Pseudomonadota</taxon>
        <taxon>Betaproteobacteria</taxon>
        <taxon>Burkholderiales</taxon>
        <taxon>Alcaligenaceae</taxon>
        <taxon>Yanghanlia</taxon>
    </lineage>
</organism>
<comment type="caution">
    <text evidence="2">The sequence shown here is derived from an EMBL/GenBank/DDBJ whole genome shotgun (WGS) entry which is preliminary data.</text>
</comment>
<keyword evidence="1" id="KW-0812">Transmembrane</keyword>
<keyword evidence="1" id="KW-0472">Membrane</keyword>
<evidence type="ECO:0000313" key="2">
    <source>
        <dbReference type="EMBL" id="MDR4125235.1"/>
    </source>
</evidence>
<accession>A0ABU1D4B3</accession>
<dbReference type="EMBL" id="JAUZQE010000007">
    <property type="protein sequence ID" value="MDR4125235.1"/>
    <property type="molecule type" value="Genomic_DNA"/>
</dbReference>
<protein>
    <recommendedName>
        <fullName evidence="4">Two pore domain potassium channel family protein</fullName>
    </recommendedName>
</protein>
<feature type="transmembrane region" description="Helical" evidence="1">
    <location>
        <begin position="20"/>
        <end position="44"/>
    </location>
</feature>
<reference evidence="2 3" key="1">
    <citation type="submission" date="2023-08" db="EMBL/GenBank/DDBJ databases">
        <title>Alcaligenaceae gen. nov., a novel taxon isolated from the sludge of Yixing Pesticide Factory.</title>
        <authorList>
            <person name="Ruan L."/>
        </authorList>
    </citation>
    <scope>NUCLEOTIDE SEQUENCE [LARGE SCALE GENOMIC DNA]</scope>
    <source>
        <strain evidence="2 3">LG-2</strain>
    </source>
</reference>
<gene>
    <name evidence="2" type="ORF">Q8947_04455</name>
</gene>
<dbReference type="RefSeq" id="WP_165279403.1">
    <property type="nucleotide sequence ID" value="NZ_JAUZQE010000007.1"/>
</dbReference>
<sequence>MYESRGEELISRKRFAMRLLKHVLVALALVIFSLLLGILGYLWIEADAHWHDVTLNMAMIASGIGPIMLPQTVKGKIFLAVYGAYISVVFAAVLGVVVAPILHRVLHVFHLDDDDSKA</sequence>
<feature type="transmembrane region" description="Helical" evidence="1">
    <location>
        <begin position="50"/>
        <end position="70"/>
    </location>
</feature>
<evidence type="ECO:0000313" key="3">
    <source>
        <dbReference type="Proteomes" id="UP001232156"/>
    </source>
</evidence>